<organism evidence="3 4">
    <name type="scientific">Aromatoleum toluvorans</name>
    <dbReference type="NCBI Taxonomy" id="92002"/>
    <lineage>
        <taxon>Bacteria</taxon>
        <taxon>Pseudomonadati</taxon>
        <taxon>Pseudomonadota</taxon>
        <taxon>Betaproteobacteria</taxon>
        <taxon>Rhodocyclales</taxon>
        <taxon>Rhodocyclaceae</taxon>
        <taxon>Aromatoleum</taxon>
    </lineage>
</organism>
<evidence type="ECO:0000313" key="3">
    <source>
        <dbReference type="EMBL" id="NMG45601.1"/>
    </source>
</evidence>
<dbReference type="EMBL" id="WTVN01000033">
    <property type="protein sequence ID" value="NMG45601.1"/>
    <property type="molecule type" value="Genomic_DNA"/>
</dbReference>
<evidence type="ECO:0000313" key="4">
    <source>
        <dbReference type="Proteomes" id="UP000623795"/>
    </source>
</evidence>
<dbReference type="RefSeq" id="WP_169257436.1">
    <property type="nucleotide sequence ID" value="NZ_WTVN01000033.1"/>
</dbReference>
<protein>
    <recommendedName>
        <fullName evidence="5">Transmembrane protein</fullName>
    </recommendedName>
</protein>
<reference evidence="3 4" key="1">
    <citation type="submission" date="2019-12" db="EMBL/GenBank/DDBJ databases">
        <title>Comparative genomics gives insights into the taxonomy of the Azoarcus-Aromatoleum group and reveals separate origins of nif in the plant-associated Azoarcus and non-plant-associated Aromatoleum sub-groups.</title>
        <authorList>
            <person name="Lafos M."/>
            <person name="Maluk M."/>
            <person name="Batista M."/>
            <person name="Junghare M."/>
            <person name="Carmona M."/>
            <person name="Faoro H."/>
            <person name="Cruz L.M."/>
            <person name="Battistoni F."/>
            <person name="De Souza E."/>
            <person name="Pedrosa F."/>
            <person name="Chen W.-M."/>
            <person name="Poole P.S."/>
            <person name="Dixon R.A."/>
            <person name="James E.K."/>
        </authorList>
    </citation>
    <scope>NUCLEOTIDE SEQUENCE [LARGE SCALE GENOMIC DNA]</scope>
    <source>
        <strain evidence="3 4">Td21</strain>
    </source>
</reference>
<keyword evidence="2" id="KW-1133">Transmembrane helix</keyword>
<evidence type="ECO:0008006" key="5">
    <source>
        <dbReference type="Google" id="ProtNLM"/>
    </source>
</evidence>
<feature type="compositionally biased region" description="Basic and acidic residues" evidence="1">
    <location>
        <begin position="95"/>
        <end position="129"/>
    </location>
</feature>
<comment type="caution">
    <text evidence="3">The sequence shown here is derived from an EMBL/GenBank/DDBJ whole genome shotgun (WGS) entry which is preliminary data.</text>
</comment>
<feature type="region of interest" description="Disordered" evidence="1">
    <location>
        <begin position="84"/>
        <end position="129"/>
    </location>
</feature>
<dbReference type="Proteomes" id="UP000623795">
    <property type="component" value="Unassembled WGS sequence"/>
</dbReference>
<name>A0ABX1Q1M0_9RHOO</name>
<gene>
    <name evidence="3" type="ORF">GPA22_17945</name>
</gene>
<keyword evidence="4" id="KW-1185">Reference proteome</keyword>
<evidence type="ECO:0000256" key="2">
    <source>
        <dbReference type="SAM" id="Phobius"/>
    </source>
</evidence>
<proteinExistence type="predicted"/>
<feature type="transmembrane region" description="Helical" evidence="2">
    <location>
        <begin position="29"/>
        <end position="50"/>
    </location>
</feature>
<evidence type="ECO:0000256" key="1">
    <source>
        <dbReference type="SAM" id="MobiDB-lite"/>
    </source>
</evidence>
<sequence length="129" mass="14464">MANRDSFFFTAGCPHDGERRDCPPRRRSAGTVLAMLFVCASTLAAGSGFARESALSVPASNESVTAPAYGNARDQRRAELRRALMNSSEVSRPAAQERRRLSREQRETLHRELREAMRDAERPRSVTER</sequence>
<accession>A0ABX1Q1M0</accession>
<keyword evidence="2" id="KW-0472">Membrane</keyword>
<keyword evidence="2" id="KW-0812">Transmembrane</keyword>